<gene>
    <name evidence="3" type="ORF">EUX98_g7480</name>
</gene>
<evidence type="ECO:0000313" key="4">
    <source>
        <dbReference type="Proteomes" id="UP000308730"/>
    </source>
</evidence>
<keyword evidence="4" id="KW-1185">Reference proteome</keyword>
<organism evidence="3 4">
    <name type="scientific">Antrodiella citrinella</name>
    <dbReference type="NCBI Taxonomy" id="2447956"/>
    <lineage>
        <taxon>Eukaryota</taxon>
        <taxon>Fungi</taxon>
        <taxon>Dikarya</taxon>
        <taxon>Basidiomycota</taxon>
        <taxon>Agaricomycotina</taxon>
        <taxon>Agaricomycetes</taxon>
        <taxon>Polyporales</taxon>
        <taxon>Steccherinaceae</taxon>
        <taxon>Antrodiella</taxon>
    </lineage>
</organism>
<reference evidence="3 4" key="1">
    <citation type="submission" date="2019-02" db="EMBL/GenBank/DDBJ databases">
        <title>Genome sequencing of the rare red list fungi Antrodiella citrinella (Flaviporus citrinellus).</title>
        <authorList>
            <person name="Buettner E."/>
            <person name="Kellner H."/>
        </authorList>
    </citation>
    <scope>NUCLEOTIDE SEQUENCE [LARGE SCALE GENOMIC DNA]</scope>
    <source>
        <strain evidence="3 4">DSM 108506</strain>
    </source>
</reference>
<protein>
    <recommendedName>
        <fullName evidence="5">Ribosomal protein S6</fullName>
    </recommendedName>
</protein>
<dbReference type="GO" id="GO:0006412">
    <property type="term" value="P:translation"/>
    <property type="evidence" value="ECO:0007669"/>
    <property type="project" value="InterPro"/>
</dbReference>
<dbReference type="PANTHER" id="PTHR21011">
    <property type="entry name" value="MITOCHONDRIAL 28S RIBOSOMAL PROTEIN S6"/>
    <property type="match status" value="1"/>
</dbReference>
<evidence type="ECO:0008006" key="5">
    <source>
        <dbReference type="Google" id="ProtNLM"/>
    </source>
</evidence>
<comment type="similarity">
    <text evidence="1">Belongs to the bacterial ribosomal protein bS6 family.</text>
</comment>
<dbReference type="SUPFAM" id="SSF54995">
    <property type="entry name" value="Ribosomal protein S6"/>
    <property type="match status" value="1"/>
</dbReference>
<dbReference type="CDD" id="cd15465">
    <property type="entry name" value="bS6_mito"/>
    <property type="match status" value="1"/>
</dbReference>
<dbReference type="PANTHER" id="PTHR21011:SF1">
    <property type="entry name" value="SMALL RIBOSOMAL SUBUNIT PROTEIN BS6M"/>
    <property type="match status" value="1"/>
</dbReference>
<evidence type="ECO:0000256" key="1">
    <source>
        <dbReference type="ARBA" id="ARBA00009512"/>
    </source>
</evidence>
<proteinExistence type="inferred from homology"/>
<name>A0A4S4MNB3_9APHY</name>
<comment type="caution">
    <text evidence="3">The sequence shown here is derived from an EMBL/GenBank/DDBJ whole genome shotgun (WGS) entry which is preliminary data.</text>
</comment>
<feature type="compositionally biased region" description="Basic and acidic residues" evidence="2">
    <location>
        <begin position="122"/>
        <end position="137"/>
    </location>
</feature>
<evidence type="ECO:0000256" key="2">
    <source>
        <dbReference type="SAM" id="MobiDB-lite"/>
    </source>
</evidence>
<accession>A0A4S4MNB3</accession>
<dbReference type="Proteomes" id="UP000308730">
    <property type="component" value="Unassembled WGS sequence"/>
</dbReference>
<dbReference type="InterPro" id="IPR014717">
    <property type="entry name" value="Transl_elong_EF1B/ribsomal_bS6"/>
</dbReference>
<evidence type="ECO:0000313" key="3">
    <source>
        <dbReference type="EMBL" id="THH26708.1"/>
    </source>
</evidence>
<dbReference type="GO" id="GO:0003735">
    <property type="term" value="F:structural constituent of ribosome"/>
    <property type="evidence" value="ECO:0007669"/>
    <property type="project" value="InterPro"/>
</dbReference>
<dbReference type="Pfam" id="PF01250">
    <property type="entry name" value="Ribosomal_S6"/>
    <property type="match status" value="1"/>
</dbReference>
<dbReference type="InterPro" id="IPR000529">
    <property type="entry name" value="Ribosomal_bS6"/>
</dbReference>
<feature type="region of interest" description="Disordered" evidence="2">
    <location>
        <begin position="110"/>
        <end position="137"/>
    </location>
</feature>
<dbReference type="EMBL" id="SGPM01000318">
    <property type="protein sequence ID" value="THH26708.1"/>
    <property type="molecule type" value="Genomic_DNA"/>
</dbReference>
<dbReference type="InterPro" id="IPR035980">
    <property type="entry name" value="Ribosomal_bS6_sf"/>
</dbReference>
<dbReference type="AlphaFoldDB" id="A0A4S4MNB3"/>
<dbReference type="GO" id="GO:0005763">
    <property type="term" value="C:mitochondrial small ribosomal subunit"/>
    <property type="evidence" value="ECO:0007669"/>
    <property type="project" value="TreeGrafter"/>
</dbReference>
<dbReference type="OrthoDB" id="10259681at2759"/>
<dbReference type="Gene3D" id="3.30.70.60">
    <property type="match status" value="1"/>
</dbReference>
<sequence>MPLYQMLCITAHYSEYKPIKDLVRQTAMHVMNNGGVVRKIGSWGTQTLPQRMRRHQQYHHIGDYWTMDFDASPRSLRELNTILGKDRRVVRWTTLKQGEKVEDVLTTRPKTKLESVQHASILKKDSNADRSTSKAPR</sequence>
<dbReference type="GO" id="GO:0070181">
    <property type="term" value="F:small ribosomal subunit rRNA binding"/>
    <property type="evidence" value="ECO:0007669"/>
    <property type="project" value="TreeGrafter"/>
</dbReference>